<comment type="function">
    <text evidence="1">Part of the ABC transporter complex PstSACB involved in phosphate import.</text>
</comment>
<dbReference type="InterPro" id="IPR050811">
    <property type="entry name" value="Phosphate_ABC_transporter"/>
</dbReference>
<keyword evidence="16" id="KW-1185">Reference proteome</keyword>
<dbReference type="SUPFAM" id="SSF53850">
    <property type="entry name" value="Periplasmic binding protein-like II"/>
    <property type="match status" value="1"/>
</dbReference>
<dbReference type="RefSeq" id="WP_204695757.1">
    <property type="nucleotide sequence ID" value="NZ_JAFBEC010000002.1"/>
</dbReference>
<dbReference type="EMBL" id="JAFBEC010000002">
    <property type="protein sequence ID" value="MBM7631657.1"/>
    <property type="molecule type" value="Genomic_DNA"/>
</dbReference>
<feature type="chain" id="PRO_5044991255" description="Phosphate-binding protein" evidence="12">
    <location>
        <begin position="21"/>
        <end position="312"/>
    </location>
</feature>
<evidence type="ECO:0000256" key="5">
    <source>
        <dbReference type="ARBA" id="ARBA00022448"/>
    </source>
</evidence>
<comment type="subcellular location">
    <subcellularLocation>
        <location evidence="2 12">Cell membrane</location>
        <topology evidence="2 12">Lipid-anchor</topology>
    </subcellularLocation>
</comment>
<comment type="similarity">
    <text evidence="3 12">Belongs to the PstS family.</text>
</comment>
<keyword evidence="11 12" id="KW-0449">Lipoprotein</keyword>
<keyword evidence="6 12" id="KW-1003">Cell membrane</keyword>
<dbReference type="InterPro" id="IPR024370">
    <property type="entry name" value="PBP_domain"/>
</dbReference>
<dbReference type="PANTHER" id="PTHR30570:SF4">
    <property type="entry name" value="PHOSPHATE-BINDING PROTEIN PSTS 1"/>
    <property type="match status" value="1"/>
</dbReference>
<dbReference type="Gene3D" id="3.40.190.10">
    <property type="entry name" value="Periplasmic binding protein-like II"/>
    <property type="match status" value="2"/>
</dbReference>
<dbReference type="InterPro" id="IPR011862">
    <property type="entry name" value="Phos-bd"/>
</dbReference>
<dbReference type="Pfam" id="PF12849">
    <property type="entry name" value="PBP_like_2"/>
    <property type="match status" value="1"/>
</dbReference>
<keyword evidence="8 12" id="KW-0732">Signal</keyword>
<keyword evidence="5 12" id="KW-0813">Transport</keyword>
<accession>A0ABS2P8B2</accession>
<keyword evidence="7 12" id="KW-0592">Phosphate transport</keyword>
<evidence type="ECO:0000256" key="2">
    <source>
        <dbReference type="ARBA" id="ARBA00004193"/>
    </source>
</evidence>
<sequence length="312" mass="32764">MKKKALFAFSGLMLTFALVACNGDEESNETVDEAASGGNDSETDSEASAATSGTVTLAGSSAMQPLIGAAAEIYMGEVNTEADIQVQAGGSGAGLSQVSQGQVDIGNSDLFAEEEDNIPHEDLVDHRVAVVGMGAVANPGVGVDDLTQDELIDVWTGEVTNWSEVGGEDVDITLVNRPDSSGTRATFVDYALEGAEPAEGITEDSSNTVRQIVADTEGAIGYLAFSHIDDSVAALSIDGVEPNAENVQAGEFPIWAYQHSYTNGEPDGLVKEFLDYLLSEEIQSTLIPEQGYISVTEMQVERDAEGNETPVE</sequence>
<organism evidence="15 16">
    <name type="scientific">Geomicrobium sediminis</name>
    <dbReference type="NCBI Taxonomy" id="1347788"/>
    <lineage>
        <taxon>Bacteria</taxon>
        <taxon>Bacillati</taxon>
        <taxon>Bacillota</taxon>
        <taxon>Bacilli</taxon>
        <taxon>Bacillales</taxon>
        <taxon>Geomicrobium</taxon>
    </lineage>
</organism>
<evidence type="ECO:0000256" key="8">
    <source>
        <dbReference type="ARBA" id="ARBA00022729"/>
    </source>
</evidence>
<evidence type="ECO:0000256" key="6">
    <source>
        <dbReference type="ARBA" id="ARBA00022475"/>
    </source>
</evidence>
<dbReference type="Proteomes" id="UP000741863">
    <property type="component" value="Unassembled WGS sequence"/>
</dbReference>
<evidence type="ECO:0000313" key="15">
    <source>
        <dbReference type="EMBL" id="MBM7631657.1"/>
    </source>
</evidence>
<gene>
    <name evidence="15" type="ORF">JOD17_000749</name>
</gene>
<dbReference type="CDD" id="cd13653">
    <property type="entry name" value="PBP2_phosphate_like_1"/>
    <property type="match status" value="1"/>
</dbReference>
<evidence type="ECO:0000256" key="13">
    <source>
        <dbReference type="SAM" id="MobiDB-lite"/>
    </source>
</evidence>
<comment type="subunit">
    <text evidence="4 12">The complex is composed of two ATP-binding proteins (PstB), two transmembrane proteins (PstC and PstA) and a solute-binding protein (PstS).</text>
</comment>
<evidence type="ECO:0000256" key="12">
    <source>
        <dbReference type="RuleBase" id="RU367119"/>
    </source>
</evidence>
<evidence type="ECO:0000256" key="4">
    <source>
        <dbReference type="ARBA" id="ARBA00011529"/>
    </source>
</evidence>
<evidence type="ECO:0000313" key="16">
    <source>
        <dbReference type="Proteomes" id="UP000741863"/>
    </source>
</evidence>
<evidence type="ECO:0000256" key="7">
    <source>
        <dbReference type="ARBA" id="ARBA00022592"/>
    </source>
</evidence>
<dbReference type="NCBIfam" id="TIGR02136">
    <property type="entry name" value="ptsS_2"/>
    <property type="match status" value="1"/>
</dbReference>
<dbReference type="PROSITE" id="PS51257">
    <property type="entry name" value="PROKAR_LIPOPROTEIN"/>
    <property type="match status" value="1"/>
</dbReference>
<protein>
    <recommendedName>
        <fullName evidence="12">Phosphate-binding protein</fullName>
    </recommendedName>
</protein>
<comment type="function">
    <text evidence="12">Involved in the system for phosphate transport across the cytoplasmic membrane.</text>
</comment>
<feature type="signal peptide" evidence="12">
    <location>
        <begin position="1"/>
        <end position="20"/>
    </location>
</feature>
<comment type="caution">
    <text evidence="15">The sequence shown here is derived from an EMBL/GenBank/DDBJ whole genome shotgun (WGS) entry which is preliminary data.</text>
</comment>
<evidence type="ECO:0000256" key="3">
    <source>
        <dbReference type="ARBA" id="ARBA00008725"/>
    </source>
</evidence>
<evidence type="ECO:0000259" key="14">
    <source>
        <dbReference type="Pfam" id="PF12849"/>
    </source>
</evidence>
<keyword evidence="10 12" id="KW-0564">Palmitate</keyword>
<evidence type="ECO:0000256" key="9">
    <source>
        <dbReference type="ARBA" id="ARBA00023136"/>
    </source>
</evidence>
<feature type="domain" description="PBP" evidence="14">
    <location>
        <begin position="45"/>
        <end position="281"/>
    </location>
</feature>
<keyword evidence="9" id="KW-0472">Membrane</keyword>
<dbReference type="PANTHER" id="PTHR30570">
    <property type="entry name" value="PERIPLASMIC PHOSPHATE BINDING COMPONENT OF PHOSPHATE ABC TRANSPORTER"/>
    <property type="match status" value="1"/>
</dbReference>
<proteinExistence type="inferred from homology"/>
<name>A0ABS2P8B2_9BACL</name>
<reference evidence="15 16" key="1">
    <citation type="submission" date="2021-01" db="EMBL/GenBank/DDBJ databases">
        <title>Genomic Encyclopedia of Type Strains, Phase IV (KMG-IV): sequencing the most valuable type-strain genomes for metagenomic binning, comparative biology and taxonomic classification.</title>
        <authorList>
            <person name="Goeker M."/>
        </authorList>
    </citation>
    <scope>NUCLEOTIDE SEQUENCE [LARGE SCALE GENOMIC DNA]</scope>
    <source>
        <strain evidence="15 16">DSM 25540</strain>
    </source>
</reference>
<feature type="region of interest" description="Disordered" evidence="13">
    <location>
        <begin position="28"/>
        <end position="53"/>
    </location>
</feature>
<evidence type="ECO:0000256" key="11">
    <source>
        <dbReference type="ARBA" id="ARBA00023288"/>
    </source>
</evidence>
<evidence type="ECO:0000256" key="1">
    <source>
        <dbReference type="ARBA" id="ARBA00002841"/>
    </source>
</evidence>
<evidence type="ECO:0000256" key="10">
    <source>
        <dbReference type="ARBA" id="ARBA00023139"/>
    </source>
</evidence>